<organism evidence="2 3">
    <name type="scientific">Clonostachys chloroleuca</name>
    <dbReference type="NCBI Taxonomy" id="1926264"/>
    <lineage>
        <taxon>Eukaryota</taxon>
        <taxon>Fungi</taxon>
        <taxon>Dikarya</taxon>
        <taxon>Ascomycota</taxon>
        <taxon>Pezizomycotina</taxon>
        <taxon>Sordariomycetes</taxon>
        <taxon>Hypocreomycetidae</taxon>
        <taxon>Hypocreales</taxon>
        <taxon>Bionectriaceae</taxon>
        <taxon>Clonostachys</taxon>
    </lineage>
</organism>
<accession>A0AA35M711</accession>
<dbReference type="PROSITE" id="PS50011">
    <property type="entry name" value="PROTEIN_KINASE_DOM"/>
    <property type="match status" value="1"/>
</dbReference>
<dbReference type="EMBL" id="CABFNP030001195">
    <property type="protein sequence ID" value="CAI6091706.1"/>
    <property type="molecule type" value="Genomic_DNA"/>
</dbReference>
<dbReference type="AlphaFoldDB" id="A0AA35M711"/>
<gene>
    <name evidence="2" type="ORF">CCHLO57077_00005883</name>
</gene>
<reference evidence="2" key="1">
    <citation type="submission" date="2023-01" db="EMBL/GenBank/DDBJ databases">
        <authorList>
            <person name="Piombo E."/>
        </authorList>
    </citation>
    <scope>NUCLEOTIDE SEQUENCE</scope>
</reference>
<dbReference type="GO" id="GO:0005524">
    <property type="term" value="F:ATP binding"/>
    <property type="evidence" value="ECO:0007669"/>
    <property type="project" value="InterPro"/>
</dbReference>
<feature type="domain" description="Protein kinase" evidence="1">
    <location>
        <begin position="185"/>
        <end position="507"/>
    </location>
</feature>
<protein>
    <recommendedName>
        <fullName evidence="1">Protein kinase domain-containing protein</fullName>
    </recommendedName>
</protein>
<dbReference type="Proteomes" id="UP001160390">
    <property type="component" value="Unassembled WGS sequence"/>
</dbReference>
<dbReference type="GO" id="GO:0004672">
    <property type="term" value="F:protein kinase activity"/>
    <property type="evidence" value="ECO:0007669"/>
    <property type="project" value="InterPro"/>
</dbReference>
<name>A0AA35M711_9HYPO</name>
<dbReference type="PANTHER" id="PTHR33112:SF10">
    <property type="entry name" value="TOL"/>
    <property type="match status" value="1"/>
</dbReference>
<evidence type="ECO:0000313" key="2">
    <source>
        <dbReference type="EMBL" id="CAI6091706.1"/>
    </source>
</evidence>
<dbReference type="InterPro" id="IPR010730">
    <property type="entry name" value="HET"/>
</dbReference>
<keyword evidence="3" id="KW-1185">Reference proteome</keyword>
<comment type="caution">
    <text evidence="2">The sequence shown here is derived from an EMBL/GenBank/DDBJ whole genome shotgun (WGS) entry which is preliminary data.</text>
</comment>
<dbReference type="SMART" id="SM00220">
    <property type="entry name" value="S_TKc"/>
    <property type="match status" value="1"/>
</dbReference>
<dbReference type="PANTHER" id="PTHR33112">
    <property type="entry name" value="DOMAIN PROTEIN, PUTATIVE-RELATED"/>
    <property type="match status" value="1"/>
</dbReference>
<dbReference type="CDD" id="cd00180">
    <property type="entry name" value="PKc"/>
    <property type="match status" value="1"/>
</dbReference>
<dbReference type="Pfam" id="PF00069">
    <property type="entry name" value="Pkinase"/>
    <property type="match status" value="1"/>
</dbReference>
<proteinExistence type="predicted"/>
<dbReference type="InterPro" id="IPR000719">
    <property type="entry name" value="Prot_kinase_dom"/>
</dbReference>
<dbReference type="Gene3D" id="1.10.510.10">
    <property type="entry name" value="Transferase(Phosphotransferase) domain 1"/>
    <property type="match status" value="1"/>
</dbReference>
<evidence type="ECO:0000259" key="1">
    <source>
        <dbReference type="PROSITE" id="PS50011"/>
    </source>
</evidence>
<dbReference type="Pfam" id="PF06985">
    <property type="entry name" value="HET"/>
    <property type="match status" value="1"/>
</dbReference>
<sequence>MSEDPLEEFCKIIEDKCENQDGEEHDPNFYKQFVPASDITKLATKDAVIEFLKLSKGDVSIELEKIAKKVVTDAPKVFLTLVCIGSDSFIRVLTHPLNDEKLFYHETQVSSQATTKVYGKVNGEWHRNGRKPSQLKHRDGKFIMKLSEHNNFYDKHWIFQAPIFESDNTELMYDFFWKQPLPYLVPKNPFLIDSGFSTVRKTLVHPDHYKFETSYNHCSKKIEQWPNSPEGMNVAVKTLRANTNKESGIDTEKFYEIEAETLKKMRALKDPHLIRSVAIYKRGNERCFVFPWAEGGNLDDFWRTYEGERDDGLIRWAIDQMLGLFGGLDELHKENIRHGDVKPPNILHFSNSSSQLGQLVLADVGLAKFHIDYTKDRQKITSTRHSTEDYEPPEPLDKQISRYYDNWSIGCVFIEFLIWIKSGYEELCNFRRALEYDDEKRKRFWKRKFGIDMDAFVHPEVDIWVEKLRWLKYPALYDLAALVRKSMLVPDPNQRGIFNKGLLNKFKETCATLTLNKGKLSPGNHSKAVHVAEDHADLDPKPETESSTQSFTRNASNLCAAGDNLTDSWYRRNFKNVCRLMDFEQPEWELSRNVDELKGSATSCALCQFFCNCLPNSLDGRKPITLYRHDASYSLRLSPYGRSLITIYSDPSTLTLSFLDPWHKLTRLTDTKSENQPYSSPGLPRLPIIGSVNQYQLFNEWIRTCDNNHDCFPKAGTSRKLDSTLPTRLLYVGSDQIRLVEPKNMAQQAYVALSHRWGDRSTHSQFCTYDANIERFRTNIPFTSMPKTFQDAVKVTRAIGVQYLWIDSLCIIQENKDDWETESSRMEDVFSSAYCVIAATSASSSLEGFLNYRQPRPCVTVQAKEGPLHLAKAIDDFHDDVEHGLLNTRGWVLQERVLARRTLHFTSTQVYWECGKGVYCETLAQLRNHISQVLALTSLFFTICSTQSQFLGDSNFPYSSLEYYRDERIRLVQHLYEFYSTLDLTRDSDRSKAILGIETRLARFFKSRSHYGVFERSFHRMLLWQAKSPGGLTAIPQPKEPSTRTPSWSWMSCTGKIQFMDITFGSMTWLEILPGSISSDNIDIRTIHAEAHGLLPEDIESMDGVVLDFEDCRYNRETWKCVKLGHKKLDDPVVAAEHYYILLIRPRSDICSESFERVGAGRIKHSDLSSEKTISVEIS</sequence>
<dbReference type="InterPro" id="IPR011009">
    <property type="entry name" value="Kinase-like_dom_sf"/>
</dbReference>
<dbReference type="SUPFAM" id="SSF56112">
    <property type="entry name" value="Protein kinase-like (PK-like)"/>
    <property type="match status" value="1"/>
</dbReference>
<evidence type="ECO:0000313" key="3">
    <source>
        <dbReference type="Proteomes" id="UP001160390"/>
    </source>
</evidence>